<comment type="caution">
    <text evidence="1">The sequence shown here is derived from an EMBL/GenBank/DDBJ whole genome shotgun (WGS) entry which is preliminary data.</text>
</comment>
<dbReference type="Proteomes" id="UP000186922">
    <property type="component" value="Unassembled WGS sequence"/>
</dbReference>
<protein>
    <submittedName>
        <fullName evidence="1">Uncharacterized protein</fullName>
    </submittedName>
</protein>
<sequence>MCLTKSELPEIGGWPIRTVFVEEGFIFDDDVLRRWNTIISLTLDELQNGTVVWDLLLSIRNRLFDLIVQLHVPVNPAGPQSRILIG</sequence>
<dbReference type="AlphaFoldDB" id="A0A1D1VQ96"/>
<dbReference type="EMBL" id="BDGG01000006">
    <property type="protein sequence ID" value="GAV00729.1"/>
    <property type="molecule type" value="Genomic_DNA"/>
</dbReference>
<name>A0A1D1VQ96_RAMVA</name>
<accession>A0A1D1VQ96</accession>
<reference evidence="1 2" key="1">
    <citation type="journal article" date="2016" name="Nat. Commun.">
        <title>Extremotolerant tardigrade genome and improved radiotolerance of human cultured cells by tardigrade-unique protein.</title>
        <authorList>
            <person name="Hashimoto T."/>
            <person name="Horikawa D.D."/>
            <person name="Saito Y."/>
            <person name="Kuwahara H."/>
            <person name="Kozuka-Hata H."/>
            <person name="Shin-I T."/>
            <person name="Minakuchi Y."/>
            <person name="Ohishi K."/>
            <person name="Motoyama A."/>
            <person name="Aizu T."/>
            <person name="Enomoto A."/>
            <person name="Kondo K."/>
            <person name="Tanaka S."/>
            <person name="Hara Y."/>
            <person name="Koshikawa S."/>
            <person name="Sagara H."/>
            <person name="Miura T."/>
            <person name="Yokobori S."/>
            <person name="Miyagawa K."/>
            <person name="Suzuki Y."/>
            <person name="Kubo T."/>
            <person name="Oyama M."/>
            <person name="Kohara Y."/>
            <person name="Fujiyama A."/>
            <person name="Arakawa K."/>
            <person name="Katayama T."/>
            <person name="Toyoda A."/>
            <person name="Kunieda T."/>
        </authorList>
    </citation>
    <scope>NUCLEOTIDE SEQUENCE [LARGE SCALE GENOMIC DNA]</scope>
    <source>
        <strain evidence="1 2">YOKOZUNA-1</strain>
    </source>
</reference>
<proteinExistence type="predicted"/>
<organism evidence="1 2">
    <name type="scientific">Ramazzottius varieornatus</name>
    <name type="common">Water bear</name>
    <name type="synonym">Tardigrade</name>
    <dbReference type="NCBI Taxonomy" id="947166"/>
    <lineage>
        <taxon>Eukaryota</taxon>
        <taxon>Metazoa</taxon>
        <taxon>Ecdysozoa</taxon>
        <taxon>Tardigrada</taxon>
        <taxon>Eutardigrada</taxon>
        <taxon>Parachela</taxon>
        <taxon>Hypsibioidea</taxon>
        <taxon>Ramazzottiidae</taxon>
        <taxon>Ramazzottius</taxon>
    </lineage>
</organism>
<keyword evidence="2" id="KW-1185">Reference proteome</keyword>
<gene>
    <name evidence="1" type="primary">RvY_11535-1</name>
    <name evidence="1" type="synonym">RvY_11535.1</name>
    <name evidence="1" type="ORF">RvY_11535</name>
</gene>
<evidence type="ECO:0000313" key="2">
    <source>
        <dbReference type="Proteomes" id="UP000186922"/>
    </source>
</evidence>
<evidence type="ECO:0000313" key="1">
    <source>
        <dbReference type="EMBL" id="GAV00729.1"/>
    </source>
</evidence>